<protein>
    <submittedName>
        <fullName evidence="1">Uncharacterized protein</fullName>
    </submittedName>
</protein>
<sequence>MPGSGSETRQRQVTLKARFNEQEAALVKSQADAAGVPVAGLIRYAVLGQTPLRSTRTPPMDRELAARMIAALGPIACALRQAHASGDLELLSETITAAQRDLSEMRTVLLSSLGREP</sequence>
<dbReference type="InterPro" id="IPR053842">
    <property type="entry name" value="NikA-like"/>
</dbReference>
<proteinExistence type="predicted"/>
<evidence type="ECO:0000313" key="1">
    <source>
        <dbReference type="EMBL" id="MFB9151657.1"/>
    </source>
</evidence>
<organism evidence="1 2">
    <name type="scientific">Roseovarius ramblicola</name>
    <dbReference type="NCBI Taxonomy" id="2022336"/>
    <lineage>
        <taxon>Bacteria</taxon>
        <taxon>Pseudomonadati</taxon>
        <taxon>Pseudomonadota</taxon>
        <taxon>Alphaproteobacteria</taxon>
        <taxon>Rhodobacterales</taxon>
        <taxon>Roseobacteraceae</taxon>
        <taxon>Roseovarius</taxon>
    </lineage>
</organism>
<keyword evidence="2" id="KW-1185">Reference proteome</keyword>
<gene>
    <name evidence="1" type="ORF">ACFFU4_18055</name>
</gene>
<reference evidence="1 2" key="1">
    <citation type="submission" date="2024-09" db="EMBL/GenBank/DDBJ databases">
        <authorList>
            <person name="Sun Q."/>
            <person name="Mori K."/>
        </authorList>
    </citation>
    <scope>NUCLEOTIDE SEQUENCE [LARGE SCALE GENOMIC DNA]</scope>
    <source>
        <strain evidence="1 2">CECT 9424</strain>
    </source>
</reference>
<name>A0ABV5I4Y6_9RHOB</name>
<accession>A0ABV5I4Y6</accession>
<evidence type="ECO:0000313" key="2">
    <source>
        <dbReference type="Proteomes" id="UP001589670"/>
    </source>
</evidence>
<dbReference type="Proteomes" id="UP001589670">
    <property type="component" value="Unassembled WGS sequence"/>
</dbReference>
<dbReference type="Pfam" id="PF21983">
    <property type="entry name" value="NikA-like"/>
    <property type="match status" value="1"/>
</dbReference>
<dbReference type="EMBL" id="JBHMEC010000038">
    <property type="protein sequence ID" value="MFB9151657.1"/>
    <property type="molecule type" value="Genomic_DNA"/>
</dbReference>
<dbReference type="RefSeq" id="WP_377071288.1">
    <property type="nucleotide sequence ID" value="NZ_JBHMEC010000038.1"/>
</dbReference>
<comment type="caution">
    <text evidence="1">The sequence shown here is derived from an EMBL/GenBank/DDBJ whole genome shotgun (WGS) entry which is preliminary data.</text>
</comment>